<accession>A0AAV5MWS4</accession>
<evidence type="ECO:0000313" key="2">
    <source>
        <dbReference type="Proteomes" id="UP001054252"/>
    </source>
</evidence>
<proteinExistence type="predicted"/>
<dbReference type="AlphaFoldDB" id="A0AAV5MWS4"/>
<name>A0AAV5MWS4_9ROSI</name>
<evidence type="ECO:0000313" key="1">
    <source>
        <dbReference type="EMBL" id="GKV54024.1"/>
    </source>
</evidence>
<sequence>MVGEDENDVEYSISPIGQSTQLSTSFMIESHQKKRRKDPLVTIVGDIASSLKEYINLKKKPSGQEIYEVVSIVLGLSQQEIFKAIQLLLNGDFEQFYLLKSLPDDKKYDWLAFLLSSGFRSLTLPFVKVFATLSSFSSGAISVPVEAGFLLLSAISTSLGICSSDTSLAVFFVLLCSCDSATPDS</sequence>
<comment type="caution">
    <text evidence="1">The sequence shown here is derived from an EMBL/GenBank/DDBJ whole genome shotgun (WGS) entry which is preliminary data.</text>
</comment>
<keyword evidence="2" id="KW-1185">Reference proteome</keyword>
<gene>
    <name evidence="1" type="ORF">SLEP1_g60534</name>
</gene>
<feature type="non-terminal residue" evidence="1">
    <location>
        <position position="1"/>
    </location>
</feature>
<organism evidence="1 2">
    <name type="scientific">Rubroshorea leprosula</name>
    <dbReference type="NCBI Taxonomy" id="152421"/>
    <lineage>
        <taxon>Eukaryota</taxon>
        <taxon>Viridiplantae</taxon>
        <taxon>Streptophyta</taxon>
        <taxon>Embryophyta</taxon>
        <taxon>Tracheophyta</taxon>
        <taxon>Spermatophyta</taxon>
        <taxon>Magnoliopsida</taxon>
        <taxon>eudicotyledons</taxon>
        <taxon>Gunneridae</taxon>
        <taxon>Pentapetalae</taxon>
        <taxon>rosids</taxon>
        <taxon>malvids</taxon>
        <taxon>Malvales</taxon>
        <taxon>Dipterocarpaceae</taxon>
        <taxon>Rubroshorea</taxon>
    </lineage>
</organism>
<reference evidence="1 2" key="1">
    <citation type="journal article" date="2021" name="Commun. Biol.">
        <title>The genome of Shorea leprosula (Dipterocarpaceae) highlights the ecological relevance of drought in aseasonal tropical rainforests.</title>
        <authorList>
            <person name="Ng K.K.S."/>
            <person name="Kobayashi M.J."/>
            <person name="Fawcett J.A."/>
            <person name="Hatakeyama M."/>
            <person name="Paape T."/>
            <person name="Ng C.H."/>
            <person name="Ang C.C."/>
            <person name="Tnah L.H."/>
            <person name="Lee C.T."/>
            <person name="Nishiyama T."/>
            <person name="Sese J."/>
            <person name="O'Brien M.J."/>
            <person name="Copetti D."/>
            <person name="Mohd Noor M.I."/>
            <person name="Ong R.C."/>
            <person name="Putra M."/>
            <person name="Sireger I.Z."/>
            <person name="Indrioko S."/>
            <person name="Kosugi Y."/>
            <person name="Izuno A."/>
            <person name="Isagi Y."/>
            <person name="Lee S.L."/>
            <person name="Shimizu K.K."/>
        </authorList>
    </citation>
    <scope>NUCLEOTIDE SEQUENCE [LARGE SCALE GENOMIC DNA]</scope>
    <source>
        <strain evidence="1">214</strain>
    </source>
</reference>
<dbReference type="Proteomes" id="UP001054252">
    <property type="component" value="Unassembled WGS sequence"/>
</dbReference>
<protein>
    <submittedName>
        <fullName evidence="1">Uncharacterized protein</fullName>
    </submittedName>
</protein>
<dbReference type="EMBL" id="BPVZ01002790">
    <property type="protein sequence ID" value="GKV54024.1"/>
    <property type="molecule type" value="Genomic_DNA"/>
</dbReference>